<comment type="similarity">
    <text evidence="12">Belongs to the cytochrome b561 family.</text>
</comment>
<keyword evidence="10" id="KW-0408">Iron</keyword>
<feature type="transmembrane region" description="Helical" evidence="13">
    <location>
        <begin position="12"/>
        <end position="31"/>
    </location>
</feature>
<dbReference type="InterPro" id="IPR016174">
    <property type="entry name" value="Di-haem_cyt_TM"/>
</dbReference>
<evidence type="ECO:0000256" key="12">
    <source>
        <dbReference type="ARBA" id="ARBA00037975"/>
    </source>
</evidence>
<feature type="transmembrane region" description="Helical" evidence="13">
    <location>
        <begin position="51"/>
        <end position="71"/>
    </location>
</feature>
<feature type="domain" description="Cytochrome b561 bacterial/Ni-hydrogenase" evidence="14">
    <location>
        <begin position="2"/>
        <end position="165"/>
    </location>
</feature>
<dbReference type="GO" id="GO:0009055">
    <property type="term" value="F:electron transfer activity"/>
    <property type="evidence" value="ECO:0007669"/>
    <property type="project" value="InterPro"/>
</dbReference>
<dbReference type="Proteomes" id="UP000593833">
    <property type="component" value="Chromosome"/>
</dbReference>
<keyword evidence="7" id="KW-0479">Metal-binding</keyword>
<evidence type="ECO:0000256" key="3">
    <source>
        <dbReference type="ARBA" id="ARBA00022448"/>
    </source>
</evidence>
<reference evidence="15 16" key="1">
    <citation type="submission" date="2020-10" db="EMBL/GenBank/DDBJ databases">
        <title>Complete genome sequence of a novel Pseudomonas fluorescens strain isolated from the flower of kumarahou (Pomaderris kumeraho).</title>
        <authorList>
            <person name="Summers M.C."/>
            <person name="Nowak V."/>
            <person name="Fairhurst M.J."/>
            <person name="Owen J.G."/>
            <person name="Gerth M.L."/>
            <person name="Patrick W.M."/>
        </authorList>
    </citation>
    <scope>NUCLEOTIDE SEQUENCE [LARGE SCALE GENOMIC DNA]</scope>
    <source>
        <strain evidence="15 16">KF1</strain>
    </source>
</reference>
<dbReference type="GO" id="GO:0005886">
    <property type="term" value="C:plasma membrane"/>
    <property type="evidence" value="ECO:0007669"/>
    <property type="project" value="UniProtKB-SubCell"/>
</dbReference>
<keyword evidence="9 13" id="KW-1133">Transmembrane helix</keyword>
<evidence type="ECO:0000256" key="2">
    <source>
        <dbReference type="ARBA" id="ARBA00004651"/>
    </source>
</evidence>
<dbReference type="GO" id="GO:0020037">
    <property type="term" value="F:heme binding"/>
    <property type="evidence" value="ECO:0007669"/>
    <property type="project" value="TreeGrafter"/>
</dbReference>
<evidence type="ECO:0000256" key="9">
    <source>
        <dbReference type="ARBA" id="ARBA00022989"/>
    </source>
</evidence>
<evidence type="ECO:0000256" key="5">
    <source>
        <dbReference type="ARBA" id="ARBA00022617"/>
    </source>
</evidence>
<keyword evidence="11 13" id="KW-0472">Membrane</keyword>
<keyword evidence="6 13" id="KW-0812">Transmembrane</keyword>
<dbReference type="InterPro" id="IPR011577">
    <property type="entry name" value="Cyt_b561_bac/Ni-Hgenase"/>
</dbReference>
<keyword evidence="5" id="KW-0349">Heme</keyword>
<dbReference type="Pfam" id="PF01292">
    <property type="entry name" value="Ni_hydr_CYTB"/>
    <property type="match status" value="1"/>
</dbReference>
<dbReference type="PANTHER" id="PTHR30529">
    <property type="entry name" value="CYTOCHROME B561"/>
    <property type="match status" value="1"/>
</dbReference>
<comment type="cofactor">
    <cofactor evidence="1">
        <name>heme b</name>
        <dbReference type="ChEBI" id="CHEBI:60344"/>
    </cofactor>
</comment>
<evidence type="ECO:0000256" key="10">
    <source>
        <dbReference type="ARBA" id="ARBA00023004"/>
    </source>
</evidence>
<sequence length="174" mass="19827">MRYSVGQIWLHWISAVVILWTLFSGFYVAFIDVAMETKNWVGFINVSLTALYIPIFILRVYFSFFHGFLAYGRKRCAAEYVALVVHKAIYLVLGIVLVTGVLMMDRPINIFDVLLIAQLLTDPTAIEWFTQIHIQACVVLAVLVALHVGAVFKHEMSGRPVLKNMSFSQETIRQ</sequence>
<evidence type="ECO:0000313" key="16">
    <source>
        <dbReference type="Proteomes" id="UP000593833"/>
    </source>
</evidence>
<evidence type="ECO:0000256" key="8">
    <source>
        <dbReference type="ARBA" id="ARBA00022982"/>
    </source>
</evidence>
<dbReference type="PANTHER" id="PTHR30529:SF1">
    <property type="entry name" value="CYTOCHROME B561 HOMOLOG 2"/>
    <property type="match status" value="1"/>
</dbReference>
<evidence type="ECO:0000256" key="1">
    <source>
        <dbReference type="ARBA" id="ARBA00001970"/>
    </source>
</evidence>
<proteinExistence type="inferred from homology"/>
<keyword evidence="8" id="KW-0249">Electron transport</keyword>
<feature type="transmembrane region" description="Helical" evidence="13">
    <location>
        <begin position="132"/>
        <end position="152"/>
    </location>
</feature>
<accession>A0A7M2JG29</accession>
<evidence type="ECO:0000256" key="4">
    <source>
        <dbReference type="ARBA" id="ARBA00022475"/>
    </source>
</evidence>
<evidence type="ECO:0000256" key="6">
    <source>
        <dbReference type="ARBA" id="ARBA00022692"/>
    </source>
</evidence>
<dbReference type="GO" id="GO:0046872">
    <property type="term" value="F:metal ion binding"/>
    <property type="evidence" value="ECO:0007669"/>
    <property type="project" value="UniProtKB-KW"/>
</dbReference>
<evidence type="ECO:0000313" key="15">
    <source>
        <dbReference type="EMBL" id="QOU08133.1"/>
    </source>
</evidence>
<evidence type="ECO:0000259" key="14">
    <source>
        <dbReference type="Pfam" id="PF01292"/>
    </source>
</evidence>
<protein>
    <submittedName>
        <fullName evidence="15">Cytochrome b/b6 domain-containing protein</fullName>
    </submittedName>
</protein>
<dbReference type="SUPFAM" id="SSF81342">
    <property type="entry name" value="Transmembrane di-heme cytochromes"/>
    <property type="match status" value="1"/>
</dbReference>
<dbReference type="GO" id="GO:0022904">
    <property type="term" value="P:respiratory electron transport chain"/>
    <property type="evidence" value="ECO:0007669"/>
    <property type="project" value="InterPro"/>
</dbReference>
<dbReference type="InterPro" id="IPR052168">
    <property type="entry name" value="Cytochrome_b561_oxidase"/>
</dbReference>
<evidence type="ECO:0000256" key="7">
    <source>
        <dbReference type="ARBA" id="ARBA00022723"/>
    </source>
</evidence>
<gene>
    <name evidence="15" type="ORF">IM720_03350</name>
</gene>
<organism evidence="15 16">
    <name type="scientific">Pseudomonas fluorescens</name>
    <dbReference type="NCBI Taxonomy" id="294"/>
    <lineage>
        <taxon>Bacteria</taxon>
        <taxon>Pseudomonadati</taxon>
        <taxon>Pseudomonadota</taxon>
        <taxon>Gammaproteobacteria</taxon>
        <taxon>Pseudomonadales</taxon>
        <taxon>Pseudomonadaceae</taxon>
        <taxon>Pseudomonas</taxon>
    </lineage>
</organism>
<dbReference type="AlphaFoldDB" id="A0A7M2JG29"/>
<evidence type="ECO:0000256" key="11">
    <source>
        <dbReference type="ARBA" id="ARBA00023136"/>
    </source>
</evidence>
<comment type="subcellular location">
    <subcellularLocation>
        <location evidence="2">Cell membrane</location>
        <topology evidence="2">Multi-pass membrane protein</topology>
    </subcellularLocation>
</comment>
<keyword evidence="3" id="KW-0813">Transport</keyword>
<keyword evidence="4" id="KW-1003">Cell membrane</keyword>
<name>A0A7M2JG29_PSEFL</name>
<feature type="transmembrane region" description="Helical" evidence="13">
    <location>
        <begin position="83"/>
        <end position="104"/>
    </location>
</feature>
<evidence type="ECO:0000256" key="13">
    <source>
        <dbReference type="SAM" id="Phobius"/>
    </source>
</evidence>
<dbReference type="EMBL" id="CP063233">
    <property type="protein sequence ID" value="QOU08133.1"/>
    <property type="molecule type" value="Genomic_DNA"/>
</dbReference>